<feature type="region of interest" description="Disordered" evidence="1">
    <location>
        <begin position="152"/>
        <end position="175"/>
    </location>
</feature>
<evidence type="ECO:0000313" key="3">
    <source>
        <dbReference type="EnsemblPlants" id="Bo2g115110.1"/>
    </source>
</evidence>
<dbReference type="PROSITE" id="PS50090">
    <property type="entry name" value="MYB_LIKE"/>
    <property type="match status" value="1"/>
</dbReference>
<evidence type="ECO:0000256" key="1">
    <source>
        <dbReference type="SAM" id="MobiDB-lite"/>
    </source>
</evidence>
<dbReference type="EnsemblPlants" id="Bo2g115110.1">
    <property type="protein sequence ID" value="Bo2g115110.1"/>
    <property type="gene ID" value="Bo2g115110"/>
</dbReference>
<organism evidence="3 4">
    <name type="scientific">Brassica oleracea var. oleracea</name>
    <dbReference type="NCBI Taxonomy" id="109376"/>
    <lineage>
        <taxon>Eukaryota</taxon>
        <taxon>Viridiplantae</taxon>
        <taxon>Streptophyta</taxon>
        <taxon>Embryophyta</taxon>
        <taxon>Tracheophyta</taxon>
        <taxon>Spermatophyta</taxon>
        <taxon>Magnoliopsida</taxon>
        <taxon>eudicotyledons</taxon>
        <taxon>Gunneridae</taxon>
        <taxon>Pentapetalae</taxon>
        <taxon>rosids</taxon>
        <taxon>malvids</taxon>
        <taxon>Brassicales</taxon>
        <taxon>Brassicaceae</taxon>
        <taxon>Brassiceae</taxon>
        <taxon>Brassica</taxon>
    </lineage>
</organism>
<dbReference type="AlphaFoldDB" id="A0A0D3ATE8"/>
<dbReference type="PANTHER" id="PTHR45023">
    <property type="match status" value="1"/>
</dbReference>
<accession>A0A0D3ATE8</accession>
<dbReference type="Pfam" id="PF04827">
    <property type="entry name" value="Plant_tran"/>
    <property type="match status" value="1"/>
</dbReference>
<evidence type="ECO:0000313" key="4">
    <source>
        <dbReference type="Proteomes" id="UP000032141"/>
    </source>
</evidence>
<evidence type="ECO:0000259" key="2">
    <source>
        <dbReference type="PROSITE" id="PS50090"/>
    </source>
</evidence>
<feature type="compositionally biased region" description="Basic and acidic residues" evidence="1">
    <location>
        <begin position="152"/>
        <end position="161"/>
    </location>
</feature>
<dbReference type="InterPro" id="IPR001005">
    <property type="entry name" value="SANT/Myb"/>
</dbReference>
<name>A0A0D3ATE8_BRAOL</name>
<dbReference type="PANTHER" id="PTHR45023:SF4">
    <property type="entry name" value="GLYCINE-RICH PROTEIN-RELATED"/>
    <property type="match status" value="1"/>
</dbReference>
<sequence length="383" mass="44222">MDPFSLYSPGSSRVPILVERKKWTPQEDIVFISAWLNTSKDPIVSNQQKLVSFWRRIEEYFNSSPLLTGSSGREWSTCKQRWGRLNSEVCKFVGSYEAALKEQASGQNENDVMKAAHDIFFNDYTGKFTLEHAWRELRFDQKWRSTYLTTDGAKEKRKEATETVPDSEEEVRPPGVKACKAAAKRKKHGNEAAYDRLQTILDMKQNISKQKLLDRLLSKKDTLTDSHRFYFNWRSLLLLQVTGEHNNHPLFSLSSFPFPIFLTQTCSSLLPQTPRAQLFAQHQEAVRKDVERAFGVLQARFAIVKNPALLWDKEKIERIMRCCVILHNMIVEDERDRFTQYDTDVFESGESNRSSEVDVVSSTESLSNVGEMRGIGINRYITV</sequence>
<dbReference type="HOGENOM" id="CLU_012390_5_3_1"/>
<protein>
    <recommendedName>
        <fullName evidence="2">Myb-like domain-containing protein</fullName>
    </recommendedName>
</protein>
<feature type="domain" description="Myb-like" evidence="2">
    <location>
        <begin position="20"/>
        <end position="86"/>
    </location>
</feature>
<proteinExistence type="predicted"/>
<reference evidence="3" key="2">
    <citation type="submission" date="2015-03" db="UniProtKB">
        <authorList>
            <consortium name="EnsemblPlants"/>
        </authorList>
    </citation>
    <scope>IDENTIFICATION</scope>
</reference>
<keyword evidence="4" id="KW-1185">Reference proteome</keyword>
<dbReference type="Proteomes" id="UP000032141">
    <property type="component" value="Chromosome C2"/>
</dbReference>
<reference evidence="3 4" key="1">
    <citation type="journal article" date="2014" name="Genome Biol.">
        <title>Transcriptome and methylome profiling reveals relics of genome dominance in the mesopolyploid Brassica oleracea.</title>
        <authorList>
            <person name="Parkin I.A."/>
            <person name="Koh C."/>
            <person name="Tang H."/>
            <person name="Robinson S.J."/>
            <person name="Kagale S."/>
            <person name="Clarke W.E."/>
            <person name="Town C.D."/>
            <person name="Nixon J."/>
            <person name="Krishnakumar V."/>
            <person name="Bidwell S.L."/>
            <person name="Denoeud F."/>
            <person name="Belcram H."/>
            <person name="Links M.G."/>
            <person name="Just J."/>
            <person name="Clarke C."/>
            <person name="Bender T."/>
            <person name="Huebert T."/>
            <person name="Mason A.S."/>
            <person name="Pires J.C."/>
            <person name="Barker G."/>
            <person name="Moore J."/>
            <person name="Walley P.G."/>
            <person name="Manoli S."/>
            <person name="Batley J."/>
            <person name="Edwards D."/>
            <person name="Nelson M.N."/>
            <person name="Wang X."/>
            <person name="Paterson A.H."/>
            <person name="King G."/>
            <person name="Bancroft I."/>
            <person name="Chalhoub B."/>
            <person name="Sharpe A.G."/>
        </authorList>
    </citation>
    <scope>NUCLEOTIDE SEQUENCE</scope>
    <source>
        <strain evidence="3 4">cv. TO1000</strain>
    </source>
</reference>
<dbReference type="Gramene" id="Bo2g115110.1">
    <property type="protein sequence ID" value="Bo2g115110.1"/>
    <property type="gene ID" value="Bo2g115110"/>
</dbReference>
<dbReference type="InterPro" id="IPR006912">
    <property type="entry name" value="Harbinger_derived_prot"/>
</dbReference>